<keyword evidence="9" id="KW-1185">Reference proteome</keyword>
<evidence type="ECO:0000313" key="6">
    <source>
        <dbReference type="EMBL" id="NWJ44773.1"/>
    </source>
</evidence>
<protein>
    <recommendedName>
        <fullName evidence="4">Large ribosomal subunit protein bL35</fullName>
    </recommendedName>
</protein>
<reference evidence="6 8" key="1">
    <citation type="submission" date="2020-06" db="EMBL/GenBank/DDBJ databases">
        <title>Anoxygenic phototrophic Chloroflexota member uses a Type I reaction center.</title>
        <authorList>
            <person name="Tsuji J.M."/>
            <person name="Shaw N.A."/>
            <person name="Nagashima S."/>
            <person name="Venkiteswaran J."/>
            <person name="Schiff S.L."/>
            <person name="Hanada S."/>
            <person name="Tank M."/>
            <person name="Neufeld J.D."/>
        </authorList>
    </citation>
    <scope>NUCLEOTIDE SEQUENCE [LARGE SCALE GENOMIC DNA]</scope>
    <source>
        <strain evidence="6">L227-S17</strain>
    </source>
</reference>
<evidence type="ECO:0000256" key="5">
    <source>
        <dbReference type="RuleBase" id="RU000568"/>
    </source>
</evidence>
<dbReference type="InterPro" id="IPR001706">
    <property type="entry name" value="Ribosomal_bL35"/>
</dbReference>
<dbReference type="RefSeq" id="WP_341468549.1">
    <property type="nucleotide sequence ID" value="NZ_CP128399.1"/>
</dbReference>
<keyword evidence="2 4" id="KW-0689">Ribosomal protein</keyword>
<reference evidence="7" key="2">
    <citation type="journal article" date="2024" name="Nature">
        <title>Anoxygenic phototroph of the Chloroflexota uses a type I reaction centre.</title>
        <authorList>
            <person name="Tsuji J.M."/>
            <person name="Shaw N.A."/>
            <person name="Nagashima S."/>
            <person name="Venkiteswaran J.J."/>
            <person name="Schiff S.L."/>
            <person name="Watanabe T."/>
            <person name="Fukui M."/>
            <person name="Hanada S."/>
            <person name="Tank M."/>
            <person name="Neufeld J.D."/>
        </authorList>
    </citation>
    <scope>NUCLEOTIDE SEQUENCE</scope>
    <source>
        <strain evidence="7">L227-S17</strain>
    </source>
</reference>
<dbReference type="Proteomes" id="UP000521676">
    <property type="component" value="Unassembled WGS sequence"/>
</dbReference>
<sequence>MTKLKTHKGAAKRFKLSATGKVMTPKVGRYHFRAKRAKRNKYLADKSLVMNPALSKHVVKALPYGLD</sequence>
<evidence type="ECO:0000313" key="8">
    <source>
        <dbReference type="Proteomes" id="UP000521676"/>
    </source>
</evidence>
<dbReference type="GO" id="GO:0003735">
    <property type="term" value="F:structural constituent of ribosome"/>
    <property type="evidence" value="ECO:0007669"/>
    <property type="project" value="InterPro"/>
</dbReference>
<evidence type="ECO:0000256" key="4">
    <source>
        <dbReference type="HAMAP-Rule" id="MF_00514"/>
    </source>
</evidence>
<evidence type="ECO:0000256" key="2">
    <source>
        <dbReference type="ARBA" id="ARBA00022980"/>
    </source>
</evidence>
<dbReference type="EMBL" id="CP128399">
    <property type="protein sequence ID" value="WJW66656.1"/>
    <property type="molecule type" value="Genomic_DNA"/>
</dbReference>
<accession>A0A8T7LV67</accession>
<dbReference type="GO" id="GO:0015934">
    <property type="term" value="C:large ribosomal subunit"/>
    <property type="evidence" value="ECO:0007669"/>
    <property type="project" value="TreeGrafter"/>
</dbReference>
<dbReference type="InterPro" id="IPR037229">
    <property type="entry name" value="Ribosomal_bL35_sf"/>
</dbReference>
<dbReference type="Pfam" id="PF01632">
    <property type="entry name" value="Ribosomal_L35p"/>
    <property type="match status" value="1"/>
</dbReference>
<dbReference type="SUPFAM" id="SSF143034">
    <property type="entry name" value="L35p-like"/>
    <property type="match status" value="1"/>
</dbReference>
<evidence type="ECO:0000313" key="7">
    <source>
        <dbReference type="EMBL" id="WJW66656.1"/>
    </source>
</evidence>
<keyword evidence="3 4" id="KW-0687">Ribonucleoprotein</keyword>
<dbReference type="AlphaFoldDB" id="A0A8T7LV67"/>
<organism evidence="6 8">
    <name type="scientific">Candidatus Chlorohelix allophototropha</name>
    <dbReference type="NCBI Taxonomy" id="3003348"/>
    <lineage>
        <taxon>Bacteria</taxon>
        <taxon>Bacillati</taxon>
        <taxon>Chloroflexota</taxon>
        <taxon>Chloroflexia</taxon>
        <taxon>Candidatus Chloroheliales</taxon>
        <taxon>Candidatus Chloroheliaceae</taxon>
        <taxon>Candidatus Chlorohelix</taxon>
    </lineage>
</organism>
<dbReference type="Proteomes" id="UP001431572">
    <property type="component" value="Chromosome 1"/>
</dbReference>
<dbReference type="PANTHER" id="PTHR33343">
    <property type="entry name" value="54S RIBOSOMAL PROTEIN BL35M"/>
    <property type="match status" value="1"/>
</dbReference>
<gene>
    <name evidence="4 6" type="primary">rpmI</name>
    <name evidence="6" type="ORF">HXX08_02745</name>
    <name evidence="7" type="ORF">OZ401_002468</name>
</gene>
<dbReference type="EMBL" id="JACATZ010000001">
    <property type="protein sequence ID" value="NWJ44773.1"/>
    <property type="molecule type" value="Genomic_DNA"/>
</dbReference>
<evidence type="ECO:0000256" key="1">
    <source>
        <dbReference type="ARBA" id="ARBA00006598"/>
    </source>
</evidence>
<dbReference type="GO" id="GO:0006412">
    <property type="term" value="P:translation"/>
    <property type="evidence" value="ECO:0007669"/>
    <property type="project" value="UniProtKB-UniRule"/>
</dbReference>
<comment type="similarity">
    <text evidence="1 4 5">Belongs to the bacterial ribosomal protein bL35 family.</text>
</comment>
<dbReference type="PRINTS" id="PR00064">
    <property type="entry name" value="RIBOSOMALL35"/>
</dbReference>
<dbReference type="HAMAP" id="MF_00514">
    <property type="entry name" value="Ribosomal_bL35"/>
    <property type="match status" value="1"/>
</dbReference>
<evidence type="ECO:0000256" key="3">
    <source>
        <dbReference type="ARBA" id="ARBA00023274"/>
    </source>
</evidence>
<proteinExistence type="inferred from homology"/>
<dbReference type="NCBIfam" id="TIGR00001">
    <property type="entry name" value="rpmI_bact"/>
    <property type="match status" value="1"/>
</dbReference>
<dbReference type="InterPro" id="IPR021137">
    <property type="entry name" value="Ribosomal_bL35-like"/>
</dbReference>
<evidence type="ECO:0000313" key="9">
    <source>
        <dbReference type="Proteomes" id="UP001431572"/>
    </source>
</evidence>
<dbReference type="PANTHER" id="PTHR33343:SF1">
    <property type="entry name" value="LARGE RIBOSOMAL SUBUNIT PROTEIN BL35M"/>
    <property type="match status" value="1"/>
</dbReference>
<dbReference type="Gene3D" id="4.10.410.60">
    <property type="match status" value="1"/>
</dbReference>
<name>A0A8T7LV67_9CHLR</name>